<dbReference type="PANTHER" id="PTHR46547">
    <property type="entry name" value="ZINC FINGER PROTEIN GIS"/>
    <property type="match status" value="1"/>
</dbReference>
<keyword evidence="1" id="KW-0862">Zinc</keyword>
<dbReference type="PANTHER" id="PTHR46547:SF20">
    <property type="entry name" value="OS08G0463500 PROTEIN"/>
    <property type="match status" value="1"/>
</dbReference>
<name>A0ABC9ARG0_9POAL</name>
<dbReference type="InterPro" id="IPR013087">
    <property type="entry name" value="Znf_C2H2_type"/>
</dbReference>
<keyword evidence="1" id="KW-0479">Metal-binding</keyword>
<feature type="domain" description="C2H2-type" evidence="3">
    <location>
        <begin position="110"/>
        <end position="137"/>
    </location>
</feature>
<evidence type="ECO:0000256" key="2">
    <source>
        <dbReference type="SAM" id="MobiDB-lite"/>
    </source>
</evidence>
<gene>
    <name evidence="4" type="ORF">URODEC1_LOCUS57482</name>
</gene>
<protein>
    <recommendedName>
        <fullName evidence="3">C2H2-type domain-containing protein</fullName>
    </recommendedName>
</protein>
<dbReference type="Proteomes" id="UP001497457">
    <property type="component" value="Chromosome 22rd"/>
</dbReference>
<feature type="compositionally biased region" description="Polar residues" evidence="2">
    <location>
        <begin position="10"/>
        <end position="21"/>
    </location>
</feature>
<dbReference type="PROSITE" id="PS00028">
    <property type="entry name" value="ZINC_FINGER_C2H2_1"/>
    <property type="match status" value="1"/>
</dbReference>
<feature type="region of interest" description="Disordered" evidence="2">
    <location>
        <begin position="123"/>
        <end position="145"/>
    </location>
</feature>
<dbReference type="GO" id="GO:0008270">
    <property type="term" value="F:zinc ion binding"/>
    <property type="evidence" value="ECO:0007669"/>
    <property type="project" value="UniProtKB-KW"/>
</dbReference>
<keyword evidence="1" id="KW-0863">Zinc-finger</keyword>
<evidence type="ECO:0000313" key="5">
    <source>
        <dbReference type="Proteomes" id="UP001497457"/>
    </source>
</evidence>
<dbReference type="InterPro" id="IPR044291">
    <property type="entry name" value="GIS/GIS2/ZFP8"/>
</dbReference>
<proteinExistence type="predicted"/>
<dbReference type="InterPro" id="IPR036236">
    <property type="entry name" value="Znf_C2H2_sf"/>
</dbReference>
<evidence type="ECO:0000259" key="3">
    <source>
        <dbReference type="PROSITE" id="PS50157"/>
    </source>
</evidence>
<evidence type="ECO:0000256" key="1">
    <source>
        <dbReference type="PROSITE-ProRule" id="PRU00042"/>
    </source>
</evidence>
<accession>A0ABC9ARG0</accession>
<sequence>MSQRDAAENPSGSAAASTDTLSHPRPFILPAACEKQQQQPPPLPPSSRSAGIVRLFGVDIPLNPAPAAPAARVIVEEYTVKESIAGNAAADASSETAAGGGDSGGGIRWFQCPYCGRNFSSSQALGGHQNAHKDERQESHRAKRVRLKTNKANKRRSLYYNTHPVPAPEPPQVYPAYAAAPSLPHPLPLHYNTTTTSQRSRPGQVPSGGVGRVGMTPLAVGHQEQPTPAPLPLLGGEEPVVALGVSLAPLSPSSPALPPMCHSSLEIKENVSLDLSLWY</sequence>
<feature type="compositionally biased region" description="Basic and acidic residues" evidence="2">
    <location>
        <begin position="131"/>
        <end position="140"/>
    </location>
</feature>
<dbReference type="SUPFAM" id="SSF57667">
    <property type="entry name" value="beta-beta-alpha zinc fingers"/>
    <property type="match status" value="1"/>
</dbReference>
<dbReference type="EMBL" id="OZ075132">
    <property type="protein sequence ID" value="CAL4984386.1"/>
    <property type="molecule type" value="Genomic_DNA"/>
</dbReference>
<keyword evidence="5" id="KW-1185">Reference proteome</keyword>
<evidence type="ECO:0000313" key="4">
    <source>
        <dbReference type="EMBL" id="CAL4984386.1"/>
    </source>
</evidence>
<reference evidence="4 5" key="2">
    <citation type="submission" date="2024-10" db="EMBL/GenBank/DDBJ databases">
        <authorList>
            <person name="Ryan C."/>
        </authorList>
    </citation>
    <scope>NUCLEOTIDE SEQUENCE [LARGE SCALE GENOMIC DNA]</scope>
</reference>
<dbReference type="Gene3D" id="3.30.160.60">
    <property type="entry name" value="Classic Zinc Finger"/>
    <property type="match status" value="1"/>
</dbReference>
<organism evidence="4 5">
    <name type="scientific">Urochloa decumbens</name>
    <dbReference type="NCBI Taxonomy" id="240449"/>
    <lineage>
        <taxon>Eukaryota</taxon>
        <taxon>Viridiplantae</taxon>
        <taxon>Streptophyta</taxon>
        <taxon>Embryophyta</taxon>
        <taxon>Tracheophyta</taxon>
        <taxon>Spermatophyta</taxon>
        <taxon>Magnoliopsida</taxon>
        <taxon>Liliopsida</taxon>
        <taxon>Poales</taxon>
        <taxon>Poaceae</taxon>
        <taxon>PACMAD clade</taxon>
        <taxon>Panicoideae</taxon>
        <taxon>Panicodae</taxon>
        <taxon>Paniceae</taxon>
        <taxon>Melinidinae</taxon>
        <taxon>Urochloa</taxon>
    </lineage>
</organism>
<dbReference type="AlphaFoldDB" id="A0ABC9ARG0"/>
<dbReference type="Pfam" id="PF13912">
    <property type="entry name" value="zf-C2H2_6"/>
    <property type="match status" value="1"/>
</dbReference>
<feature type="region of interest" description="Disordered" evidence="2">
    <location>
        <begin position="1"/>
        <end position="49"/>
    </location>
</feature>
<dbReference type="PROSITE" id="PS50157">
    <property type="entry name" value="ZINC_FINGER_C2H2_2"/>
    <property type="match status" value="1"/>
</dbReference>
<reference evidence="5" key="1">
    <citation type="submission" date="2024-06" db="EMBL/GenBank/DDBJ databases">
        <authorList>
            <person name="Ryan C."/>
        </authorList>
    </citation>
    <scope>NUCLEOTIDE SEQUENCE [LARGE SCALE GENOMIC DNA]</scope>
</reference>